<gene>
    <name evidence="3" type="ORF">A4R26_31635</name>
</gene>
<dbReference type="Proteomes" id="UP000192276">
    <property type="component" value="Unassembled WGS sequence"/>
</dbReference>
<keyword evidence="1" id="KW-0732">Signal</keyword>
<dbReference type="EMBL" id="LWBP01000236">
    <property type="protein sequence ID" value="OQP47954.1"/>
    <property type="molecule type" value="Genomic_DNA"/>
</dbReference>
<feature type="signal peptide" evidence="1">
    <location>
        <begin position="1"/>
        <end position="19"/>
    </location>
</feature>
<keyword evidence="4" id="KW-1185">Reference proteome</keyword>
<organism evidence="3 4">
    <name type="scientific">Niastella populi</name>
    <dbReference type="NCBI Taxonomy" id="550983"/>
    <lineage>
        <taxon>Bacteria</taxon>
        <taxon>Pseudomonadati</taxon>
        <taxon>Bacteroidota</taxon>
        <taxon>Chitinophagia</taxon>
        <taxon>Chitinophagales</taxon>
        <taxon>Chitinophagaceae</taxon>
        <taxon>Niastella</taxon>
    </lineage>
</organism>
<evidence type="ECO:0000256" key="1">
    <source>
        <dbReference type="SAM" id="SignalP"/>
    </source>
</evidence>
<dbReference type="OrthoDB" id="767658at2"/>
<dbReference type="Pfam" id="PF22599">
    <property type="entry name" value="SecDF_P1_head"/>
    <property type="match status" value="1"/>
</dbReference>
<reference evidence="4" key="1">
    <citation type="submission" date="2016-04" db="EMBL/GenBank/DDBJ databases">
        <authorList>
            <person name="Chen L."/>
            <person name="Zhuang W."/>
            <person name="Wang G."/>
        </authorList>
    </citation>
    <scope>NUCLEOTIDE SEQUENCE [LARGE SCALE GENOMIC DNA]</scope>
    <source>
        <strain evidence="4">208</strain>
    </source>
</reference>
<dbReference type="PROSITE" id="PS51257">
    <property type="entry name" value="PROKAR_LIPOPROTEIN"/>
    <property type="match status" value="1"/>
</dbReference>
<feature type="chain" id="PRO_5013139439" description="SecDF P1 head subdomain domain-containing protein" evidence="1">
    <location>
        <begin position="20"/>
        <end position="174"/>
    </location>
</feature>
<comment type="caution">
    <text evidence="3">The sequence shown here is derived from an EMBL/GenBank/DDBJ whole genome shotgun (WGS) entry which is preliminary data.</text>
</comment>
<dbReference type="AlphaFoldDB" id="A0A1V9EPT4"/>
<evidence type="ECO:0000313" key="3">
    <source>
        <dbReference type="EMBL" id="OQP47954.1"/>
    </source>
</evidence>
<feature type="domain" description="SecDF P1 head subdomain" evidence="2">
    <location>
        <begin position="67"/>
        <end position="153"/>
    </location>
</feature>
<dbReference type="InterPro" id="IPR054384">
    <property type="entry name" value="SecDF_P1_head"/>
</dbReference>
<evidence type="ECO:0000259" key="2">
    <source>
        <dbReference type="Pfam" id="PF22599"/>
    </source>
</evidence>
<dbReference type="RefSeq" id="WP_081170386.1">
    <property type="nucleotide sequence ID" value="NZ_LWBP01000236.1"/>
</dbReference>
<evidence type="ECO:0000313" key="4">
    <source>
        <dbReference type="Proteomes" id="UP000192276"/>
    </source>
</evidence>
<dbReference type="Gene3D" id="3.30.1360.200">
    <property type="match status" value="1"/>
</dbReference>
<name>A0A1V9EPT4_9BACT</name>
<accession>A0A1V9EPT4</accession>
<sequence length="174" mass="19445">MKIVLLIQIIGICLFFSCANDTHNIPPPVESERPLYSNDTTKVTKEYVPTGYYLLADDLDGIKMRKEQSTEVYSIAKTPIVAVENIVHCSIQHDTTDNGIESSLNMEFDEKGTQKFKDVTGNPLYPHIAIVVANRLLYVVEVQGQISTGKNRILLDGYSKVEIEAMVAAVIKRK</sequence>
<protein>
    <recommendedName>
        <fullName evidence="2">SecDF P1 head subdomain domain-containing protein</fullName>
    </recommendedName>
</protein>
<proteinExistence type="predicted"/>